<comment type="caution">
    <text evidence="2">The sequence shown here is derived from an EMBL/GenBank/DDBJ whole genome shotgun (WGS) entry which is preliminary data.</text>
</comment>
<sequence length="229" mass="25492">MTSELQAADEGEKYITPPERRLLPSHEEFQLTLSLGGRYAGEQVWQLHSERGALVARVQTDFGGVLPAIRRVQQSRLHPRSGASVHYSEGDGRGRPSFETGFDKRSGTMTLRQGRDEASAPLTTEHHDPVSLLLWLRTLGAEDRASAWLTGGRALIQRLPDSEIGGELGAVACYTYFLRPGNAYVYVEQAAPYRLMRLIQPTDFGAVEANLGLHKPKPSQDRQRRRRGS</sequence>
<name>A0ABP9V8L5_9DEIO</name>
<feature type="compositionally biased region" description="Basic and acidic residues" evidence="1">
    <location>
        <begin position="88"/>
        <end position="106"/>
    </location>
</feature>
<accession>A0ABP9V8L5</accession>
<feature type="compositionally biased region" description="Basic and acidic residues" evidence="1">
    <location>
        <begin position="113"/>
        <end position="123"/>
    </location>
</feature>
<dbReference type="Proteomes" id="UP001458946">
    <property type="component" value="Unassembled WGS sequence"/>
</dbReference>
<proteinExistence type="predicted"/>
<feature type="region of interest" description="Disordered" evidence="1">
    <location>
        <begin position="76"/>
        <end position="123"/>
    </location>
</feature>
<evidence type="ECO:0000313" key="2">
    <source>
        <dbReference type="EMBL" id="GAA5501604.1"/>
    </source>
</evidence>
<organism evidence="2 3">
    <name type="scientific">Deinococcus xinjiangensis</name>
    <dbReference type="NCBI Taxonomy" id="457454"/>
    <lineage>
        <taxon>Bacteria</taxon>
        <taxon>Thermotogati</taxon>
        <taxon>Deinococcota</taxon>
        <taxon>Deinococci</taxon>
        <taxon>Deinococcales</taxon>
        <taxon>Deinococcaceae</taxon>
        <taxon>Deinococcus</taxon>
    </lineage>
</organism>
<evidence type="ECO:0000313" key="3">
    <source>
        <dbReference type="Proteomes" id="UP001458946"/>
    </source>
</evidence>
<dbReference type="EMBL" id="BAABRN010000011">
    <property type="protein sequence ID" value="GAA5501604.1"/>
    <property type="molecule type" value="Genomic_DNA"/>
</dbReference>
<evidence type="ECO:0008006" key="4">
    <source>
        <dbReference type="Google" id="ProtNLM"/>
    </source>
</evidence>
<keyword evidence="3" id="KW-1185">Reference proteome</keyword>
<reference evidence="2 3" key="1">
    <citation type="submission" date="2024-02" db="EMBL/GenBank/DDBJ databases">
        <title>Deinococcus xinjiangensis NBRC 107630.</title>
        <authorList>
            <person name="Ichikawa N."/>
            <person name="Katano-Makiyama Y."/>
            <person name="Hidaka K."/>
        </authorList>
    </citation>
    <scope>NUCLEOTIDE SEQUENCE [LARGE SCALE GENOMIC DNA]</scope>
    <source>
        <strain evidence="2 3">NBRC 107630</strain>
    </source>
</reference>
<evidence type="ECO:0000256" key="1">
    <source>
        <dbReference type="SAM" id="MobiDB-lite"/>
    </source>
</evidence>
<gene>
    <name evidence="2" type="ORF">Dxin01_01340</name>
</gene>
<dbReference type="RefSeq" id="WP_353541572.1">
    <property type="nucleotide sequence ID" value="NZ_BAABRN010000011.1"/>
</dbReference>
<protein>
    <recommendedName>
        <fullName evidence="4">DUF3108 domain-containing protein</fullName>
    </recommendedName>
</protein>